<sequence>MFVPAPYSPRARVCVSLVSTYLHTYTQTHTYNPHIPARKKTTLIAQTRTFSCVILFPPSSNFLFYTRWSSWGDRSGESNLPLLPPPACLPRARARATNHTKEGRNE</sequence>
<organism evidence="1 2">
    <name type="scientific">Periconia macrospinosa</name>
    <dbReference type="NCBI Taxonomy" id="97972"/>
    <lineage>
        <taxon>Eukaryota</taxon>
        <taxon>Fungi</taxon>
        <taxon>Dikarya</taxon>
        <taxon>Ascomycota</taxon>
        <taxon>Pezizomycotina</taxon>
        <taxon>Dothideomycetes</taxon>
        <taxon>Pleosporomycetidae</taxon>
        <taxon>Pleosporales</taxon>
        <taxon>Massarineae</taxon>
        <taxon>Periconiaceae</taxon>
        <taxon>Periconia</taxon>
    </lineage>
</organism>
<gene>
    <name evidence="1" type="ORF">DM02DRAFT_276435</name>
</gene>
<dbReference type="EMBL" id="KZ805682">
    <property type="protein sequence ID" value="PVH92445.1"/>
    <property type="molecule type" value="Genomic_DNA"/>
</dbReference>
<proteinExistence type="predicted"/>
<reference evidence="1 2" key="1">
    <citation type="journal article" date="2018" name="Sci. Rep.">
        <title>Comparative genomics provides insights into the lifestyle and reveals functional heterogeneity of dark septate endophytic fungi.</title>
        <authorList>
            <person name="Knapp D.G."/>
            <person name="Nemeth J.B."/>
            <person name="Barry K."/>
            <person name="Hainaut M."/>
            <person name="Henrissat B."/>
            <person name="Johnson J."/>
            <person name="Kuo A."/>
            <person name="Lim J.H.P."/>
            <person name="Lipzen A."/>
            <person name="Nolan M."/>
            <person name="Ohm R.A."/>
            <person name="Tamas L."/>
            <person name="Grigoriev I.V."/>
            <person name="Spatafora J.W."/>
            <person name="Nagy L.G."/>
            <person name="Kovacs G.M."/>
        </authorList>
    </citation>
    <scope>NUCLEOTIDE SEQUENCE [LARGE SCALE GENOMIC DNA]</scope>
    <source>
        <strain evidence="1 2">DSE2036</strain>
    </source>
</reference>
<keyword evidence="2" id="KW-1185">Reference proteome</keyword>
<dbReference type="Proteomes" id="UP000244855">
    <property type="component" value="Unassembled WGS sequence"/>
</dbReference>
<evidence type="ECO:0000313" key="2">
    <source>
        <dbReference type="Proteomes" id="UP000244855"/>
    </source>
</evidence>
<evidence type="ECO:0000313" key="1">
    <source>
        <dbReference type="EMBL" id="PVH92445.1"/>
    </source>
</evidence>
<accession>A0A2V1D370</accession>
<dbReference type="AlphaFoldDB" id="A0A2V1D370"/>
<protein>
    <submittedName>
        <fullName evidence="1">Uncharacterized protein</fullName>
    </submittedName>
</protein>
<name>A0A2V1D370_9PLEO</name>